<keyword evidence="3" id="KW-1185">Reference proteome</keyword>
<sequence>MPGKFTRGFDAQAPRDPEREQFTTYQHHSDDPEVCPRNPLPSIVTGGHRRGICYHDEPTCEVLKATLSLAELCGAPGYPTPVPYTSTDRLTPCPRCVLGTIPVAIWEAKTKDGWRQGDLLERWRHPAGAWAAVVYVFGATPPFAAIYAEDELRRFPQG</sequence>
<gene>
    <name evidence="2" type="ORF">ACFSKW_26880</name>
</gene>
<dbReference type="EMBL" id="JBHUFV010000039">
    <property type="protein sequence ID" value="MFD1935104.1"/>
    <property type="molecule type" value="Genomic_DNA"/>
</dbReference>
<reference evidence="3" key="1">
    <citation type="journal article" date="2019" name="Int. J. Syst. Evol. Microbiol.">
        <title>The Global Catalogue of Microorganisms (GCM) 10K type strain sequencing project: providing services to taxonomists for standard genome sequencing and annotation.</title>
        <authorList>
            <consortium name="The Broad Institute Genomics Platform"/>
            <consortium name="The Broad Institute Genome Sequencing Center for Infectious Disease"/>
            <person name="Wu L."/>
            <person name="Ma J."/>
        </authorList>
    </citation>
    <scope>NUCLEOTIDE SEQUENCE [LARGE SCALE GENOMIC DNA]</scope>
    <source>
        <strain evidence="3">ICMP 6774ER</strain>
    </source>
</reference>
<name>A0ABW4T1I5_9ACTN</name>
<evidence type="ECO:0000256" key="1">
    <source>
        <dbReference type="SAM" id="MobiDB-lite"/>
    </source>
</evidence>
<proteinExistence type="predicted"/>
<organism evidence="2 3">
    <name type="scientific">Nonomuraea mangrovi</name>
    <dbReference type="NCBI Taxonomy" id="2316207"/>
    <lineage>
        <taxon>Bacteria</taxon>
        <taxon>Bacillati</taxon>
        <taxon>Actinomycetota</taxon>
        <taxon>Actinomycetes</taxon>
        <taxon>Streptosporangiales</taxon>
        <taxon>Streptosporangiaceae</taxon>
        <taxon>Nonomuraea</taxon>
    </lineage>
</organism>
<evidence type="ECO:0000313" key="3">
    <source>
        <dbReference type="Proteomes" id="UP001597368"/>
    </source>
</evidence>
<evidence type="ECO:0000313" key="2">
    <source>
        <dbReference type="EMBL" id="MFD1935104.1"/>
    </source>
</evidence>
<accession>A0ABW4T1I5</accession>
<dbReference type="Proteomes" id="UP001597368">
    <property type="component" value="Unassembled WGS sequence"/>
</dbReference>
<dbReference type="RefSeq" id="WP_379575223.1">
    <property type="nucleotide sequence ID" value="NZ_JBHUFV010000039.1"/>
</dbReference>
<protein>
    <submittedName>
        <fullName evidence="2">Uncharacterized protein</fullName>
    </submittedName>
</protein>
<feature type="region of interest" description="Disordered" evidence="1">
    <location>
        <begin position="1"/>
        <end position="21"/>
    </location>
</feature>
<comment type="caution">
    <text evidence="2">The sequence shown here is derived from an EMBL/GenBank/DDBJ whole genome shotgun (WGS) entry which is preliminary data.</text>
</comment>